<dbReference type="HOGENOM" id="CLU_2040342_0_0_1"/>
<evidence type="ECO:0000313" key="1">
    <source>
        <dbReference type="EMBL" id="EAT45705.1"/>
    </source>
</evidence>
<reference evidence="1" key="1">
    <citation type="submission" date="2005-10" db="EMBL/GenBank/DDBJ databases">
        <authorList>
            <person name="Loftus B.J."/>
            <person name="Nene V.M."/>
            <person name="Hannick L.I."/>
            <person name="Bidwell S."/>
            <person name="Haas B."/>
            <person name="Amedeo P."/>
            <person name="Orvis J."/>
            <person name="Wortman J.R."/>
            <person name="White O.R."/>
            <person name="Salzberg S."/>
            <person name="Shumway M."/>
            <person name="Koo H."/>
            <person name="Zhao Y."/>
            <person name="Holmes M."/>
            <person name="Miller J."/>
            <person name="Schatz M."/>
            <person name="Pop M."/>
            <person name="Pai G."/>
            <person name="Utterback T."/>
            <person name="Rogers Y.-H."/>
            <person name="Kravitz S."/>
            <person name="Fraser C.M."/>
        </authorList>
    </citation>
    <scope>NUCLEOTIDE SEQUENCE</scope>
    <source>
        <strain evidence="1">Liverpool</strain>
    </source>
</reference>
<dbReference type="STRING" id="7159.Q0IGD4"/>
<reference evidence="1" key="3">
    <citation type="submission" date="2012-09" db="EMBL/GenBank/DDBJ databases">
        <authorList>
            <consortium name="VectorBase"/>
        </authorList>
    </citation>
    <scope>NUCLEOTIDE SEQUENCE</scope>
    <source>
        <strain evidence="1">Liverpool</strain>
    </source>
</reference>
<name>Q0IGD4_AEDAE</name>
<dbReference type="Gene3D" id="1.10.510.10">
    <property type="entry name" value="Transferase(Phosphotransferase) domain 1"/>
    <property type="match status" value="1"/>
</dbReference>
<gene>
    <name evidence="1" type="ORF">AaeL_AAEL003040</name>
</gene>
<protein>
    <submittedName>
        <fullName evidence="1">AAEL003040-PA</fullName>
    </submittedName>
</protein>
<sequence length="121" mass="14068">MEFNLDSYPQLNVSKYLNKSEDVDKLIERAKVRKSTSASNSLLPDSVNDLPADAQDLLKRLVETKPQYRLRSLLQLQRIALYKNYCWEDVRQKKISPKQMMDVKAVALGLEADKSFDVFDW</sequence>
<proteinExistence type="predicted"/>
<dbReference type="PhylomeDB" id="Q0IGD4"/>
<dbReference type="eggNOG" id="ENOG502RTIN">
    <property type="taxonomic scope" value="Eukaryota"/>
</dbReference>
<dbReference type="AlphaFoldDB" id="Q0IGD4"/>
<organism evidence="1 2">
    <name type="scientific">Aedes aegypti</name>
    <name type="common">Yellowfever mosquito</name>
    <name type="synonym">Culex aegypti</name>
    <dbReference type="NCBI Taxonomy" id="7159"/>
    <lineage>
        <taxon>Eukaryota</taxon>
        <taxon>Metazoa</taxon>
        <taxon>Ecdysozoa</taxon>
        <taxon>Arthropoda</taxon>
        <taxon>Hexapoda</taxon>
        <taxon>Insecta</taxon>
        <taxon>Pterygota</taxon>
        <taxon>Neoptera</taxon>
        <taxon>Endopterygota</taxon>
        <taxon>Diptera</taxon>
        <taxon>Nematocera</taxon>
        <taxon>Culicoidea</taxon>
        <taxon>Culicidae</taxon>
        <taxon>Culicinae</taxon>
        <taxon>Aedini</taxon>
        <taxon>Aedes</taxon>
        <taxon>Stegomyia</taxon>
    </lineage>
</organism>
<reference evidence="1" key="2">
    <citation type="journal article" date="2007" name="Science">
        <title>Genome sequence of Aedes aegypti, a major arbovirus vector.</title>
        <authorList>
            <person name="Nene V."/>
            <person name="Wortman J.R."/>
            <person name="Lawson D."/>
            <person name="Haas B."/>
            <person name="Kodira C."/>
            <person name="Tu Z.J."/>
            <person name="Loftus B."/>
            <person name="Xi Z."/>
            <person name="Megy K."/>
            <person name="Grabherr M."/>
            <person name="Ren Q."/>
            <person name="Zdobnov E.M."/>
            <person name="Lobo N.F."/>
            <person name="Campbell K.S."/>
            <person name="Brown S.E."/>
            <person name="Bonaldo M.F."/>
            <person name="Zhu J."/>
            <person name="Sinkins S.P."/>
            <person name="Hogenkamp D.G."/>
            <person name="Amedeo P."/>
            <person name="Arensburger P."/>
            <person name="Atkinson P.W."/>
            <person name="Bidwell S."/>
            <person name="Biedler J."/>
            <person name="Birney E."/>
            <person name="Bruggner R.V."/>
            <person name="Costas J."/>
            <person name="Coy M.R."/>
            <person name="Crabtree J."/>
            <person name="Crawford M."/>
            <person name="Debruyn B."/>
            <person name="Decaprio D."/>
            <person name="Eiglmeier K."/>
            <person name="Eisenstadt E."/>
            <person name="El-Dorry H."/>
            <person name="Gelbart W.M."/>
            <person name="Gomes S.L."/>
            <person name="Hammond M."/>
            <person name="Hannick L.I."/>
            <person name="Hogan J.R."/>
            <person name="Holmes M.H."/>
            <person name="Jaffe D."/>
            <person name="Johnston J.S."/>
            <person name="Kennedy R.C."/>
            <person name="Koo H."/>
            <person name="Kravitz S."/>
            <person name="Kriventseva E.V."/>
            <person name="Kulp D."/>
            <person name="Labutti K."/>
            <person name="Lee E."/>
            <person name="Li S."/>
            <person name="Lovin D.D."/>
            <person name="Mao C."/>
            <person name="Mauceli E."/>
            <person name="Menck C.F."/>
            <person name="Miller J.R."/>
            <person name="Montgomery P."/>
            <person name="Mori A."/>
            <person name="Nascimento A.L."/>
            <person name="Naveira H.F."/>
            <person name="Nusbaum C."/>
            <person name="O'leary S."/>
            <person name="Orvis J."/>
            <person name="Pertea M."/>
            <person name="Quesneville H."/>
            <person name="Reidenbach K.R."/>
            <person name="Rogers Y.H."/>
            <person name="Roth C.W."/>
            <person name="Schneider J.R."/>
            <person name="Schatz M."/>
            <person name="Shumway M."/>
            <person name="Stanke M."/>
            <person name="Stinson E.O."/>
            <person name="Tubio J.M."/>
            <person name="Vanzee J.P."/>
            <person name="Verjovski-Almeida S."/>
            <person name="Werner D."/>
            <person name="White O."/>
            <person name="Wyder S."/>
            <person name="Zeng Q."/>
            <person name="Zhao Q."/>
            <person name="Zhao Y."/>
            <person name="Hill C.A."/>
            <person name="Raikhel A.S."/>
            <person name="Soares M.B."/>
            <person name="Knudson D.L."/>
            <person name="Lee N.H."/>
            <person name="Galagan J."/>
            <person name="Salzberg S.L."/>
            <person name="Paulsen I.T."/>
            <person name="Dimopoulos G."/>
            <person name="Collins F.H."/>
            <person name="Birren B."/>
            <person name="Fraser-Liggett C.M."/>
            <person name="Severson D.W."/>
        </authorList>
    </citation>
    <scope>NUCLEOTIDE SEQUENCE [LARGE SCALE GENOMIC DNA]</scope>
    <source>
        <strain evidence="1">Liverpool</strain>
    </source>
</reference>
<accession>Q0IGD4</accession>
<dbReference type="OMA" id="MICKANC"/>
<dbReference type="PaxDb" id="7159-AAEL003040-PA"/>
<evidence type="ECO:0000313" key="2">
    <source>
        <dbReference type="Proteomes" id="UP000682892"/>
    </source>
</evidence>
<dbReference type="Proteomes" id="UP000682892">
    <property type="component" value="Chromosome 1"/>
</dbReference>
<dbReference type="EMBL" id="CH477260">
    <property type="protein sequence ID" value="EAT45705.1"/>
    <property type="molecule type" value="Genomic_DNA"/>
</dbReference>